<evidence type="ECO:0000256" key="2">
    <source>
        <dbReference type="ARBA" id="ARBA00022771"/>
    </source>
</evidence>
<evidence type="ECO:0000313" key="6">
    <source>
        <dbReference type="EMBL" id="CAH1401520.1"/>
    </source>
</evidence>
<keyword evidence="1" id="KW-0479">Metal-binding</keyword>
<feature type="region of interest" description="Disordered" evidence="4">
    <location>
        <begin position="1"/>
        <end position="42"/>
    </location>
</feature>
<proteinExistence type="predicted"/>
<dbReference type="InterPro" id="IPR036855">
    <property type="entry name" value="Znf_CCCH_sf"/>
</dbReference>
<keyword evidence="3" id="KW-0862">Zinc</keyword>
<name>A0A9P0HFM4_NEZVI</name>
<gene>
    <name evidence="6" type="ORF">NEZAVI_LOCUS10529</name>
</gene>
<reference evidence="6" key="1">
    <citation type="submission" date="2022-01" db="EMBL/GenBank/DDBJ databases">
        <authorList>
            <person name="King R."/>
        </authorList>
    </citation>
    <scope>NUCLEOTIDE SEQUENCE</scope>
</reference>
<dbReference type="SUPFAM" id="SSF90229">
    <property type="entry name" value="CCCH zinc finger"/>
    <property type="match status" value="1"/>
</dbReference>
<dbReference type="InterPro" id="IPR041367">
    <property type="entry name" value="Znf-CCCH_4"/>
</dbReference>
<keyword evidence="7" id="KW-1185">Reference proteome</keyword>
<dbReference type="Proteomes" id="UP001152798">
    <property type="component" value="Chromosome 5"/>
</dbReference>
<feature type="domain" description="E3 ligase CCCH-type zinc finger" evidence="5">
    <location>
        <begin position="84"/>
        <end position="104"/>
    </location>
</feature>
<feature type="region of interest" description="Disordered" evidence="4">
    <location>
        <begin position="103"/>
        <end position="152"/>
    </location>
</feature>
<dbReference type="AlphaFoldDB" id="A0A9P0HFM4"/>
<evidence type="ECO:0000256" key="4">
    <source>
        <dbReference type="SAM" id="MobiDB-lite"/>
    </source>
</evidence>
<evidence type="ECO:0000256" key="3">
    <source>
        <dbReference type="ARBA" id="ARBA00022833"/>
    </source>
</evidence>
<dbReference type="GO" id="GO:0008270">
    <property type="term" value="F:zinc ion binding"/>
    <property type="evidence" value="ECO:0007669"/>
    <property type="project" value="UniProtKB-KW"/>
</dbReference>
<dbReference type="Pfam" id="PF18044">
    <property type="entry name" value="zf-CCCH_4"/>
    <property type="match status" value="1"/>
</dbReference>
<dbReference type="Gene3D" id="4.10.1000.10">
    <property type="entry name" value="Zinc finger, CCCH-type"/>
    <property type="match status" value="1"/>
</dbReference>
<organism evidence="6 7">
    <name type="scientific">Nezara viridula</name>
    <name type="common">Southern green stink bug</name>
    <name type="synonym">Cimex viridulus</name>
    <dbReference type="NCBI Taxonomy" id="85310"/>
    <lineage>
        <taxon>Eukaryota</taxon>
        <taxon>Metazoa</taxon>
        <taxon>Ecdysozoa</taxon>
        <taxon>Arthropoda</taxon>
        <taxon>Hexapoda</taxon>
        <taxon>Insecta</taxon>
        <taxon>Pterygota</taxon>
        <taxon>Neoptera</taxon>
        <taxon>Paraneoptera</taxon>
        <taxon>Hemiptera</taxon>
        <taxon>Heteroptera</taxon>
        <taxon>Panheteroptera</taxon>
        <taxon>Pentatomomorpha</taxon>
        <taxon>Pentatomoidea</taxon>
        <taxon>Pentatomidae</taxon>
        <taxon>Pentatominae</taxon>
        <taxon>Nezara</taxon>
    </lineage>
</organism>
<sequence>MVSLVPDYGASSLESSEESENENITVLSSQKPLGRLPPPTFSDKVKNSVFVNPYLEAENAQIAVLEKHVKMTELPNKNAVKVNKICWMFKKGKCSYGKKCRFSHSNTASENKSKEVEDEAESHLSGDECIQTEDSDEELKKKRKKRPGLTRGLIPSKKVLKLYKKHKKQDEEEKIRYLALIKSESDTMNST</sequence>
<dbReference type="EMBL" id="OV725081">
    <property type="protein sequence ID" value="CAH1401520.1"/>
    <property type="molecule type" value="Genomic_DNA"/>
</dbReference>
<dbReference type="OrthoDB" id="336321at2759"/>
<evidence type="ECO:0000313" key="7">
    <source>
        <dbReference type="Proteomes" id="UP001152798"/>
    </source>
</evidence>
<evidence type="ECO:0000259" key="5">
    <source>
        <dbReference type="Pfam" id="PF18044"/>
    </source>
</evidence>
<keyword evidence="2" id="KW-0863">Zinc-finger</keyword>
<accession>A0A9P0HFM4</accession>
<evidence type="ECO:0000256" key="1">
    <source>
        <dbReference type="ARBA" id="ARBA00022723"/>
    </source>
</evidence>
<protein>
    <recommendedName>
        <fullName evidence="5">E3 ligase CCCH-type zinc finger domain-containing protein</fullName>
    </recommendedName>
</protein>
<feature type="compositionally biased region" description="Basic and acidic residues" evidence="4">
    <location>
        <begin position="111"/>
        <end position="126"/>
    </location>
</feature>